<organism evidence="3 4">
    <name type="scientific">Nonomuraea fuscirosea</name>
    <dbReference type="NCBI Taxonomy" id="1291556"/>
    <lineage>
        <taxon>Bacteria</taxon>
        <taxon>Bacillati</taxon>
        <taxon>Actinomycetota</taxon>
        <taxon>Actinomycetes</taxon>
        <taxon>Streptosporangiales</taxon>
        <taxon>Streptosporangiaceae</taxon>
        <taxon>Nonomuraea</taxon>
    </lineage>
</organism>
<evidence type="ECO:0000313" key="3">
    <source>
        <dbReference type="EMBL" id="PRX52253.1"/>
    </source>
</evidence>
<dbReference type="Proteomes" id="UP000238312">
    <property type="component" value="Unassembled WGS sequence"/>
</dbReference>
<dbReference type="GO" id="GO:0006313">
    <property type="term" value="P:DNA transposition"/>
    <property type="evidence" value="ECO:0007669"/>
    <property type="project" value="InterPro"/>
</dbReference>
<dbReference type="AlphaFoldDB" id="A0A2T0M4W2"/>
<comment type="caution">
    <text evidence="3">The sequence shown here is derived from an EMBL/GenBank/DDBJ whole genome shotgun (WGS) entry which is preliminary data.</text>
</comment>
<dbReference type="NCBIfam" id="NF033580">
    <property type="entry name" value="transpos_IS5_3"/>
    <property type="match status" value="1"/>
</dbReference>
<evidence type="ECO:0000259" key="2">
    <source>
        <dbReference type="Pfam" id="PF13340"/>
    </source>
</evidence>
<dbReference type="Pfam" id="PF13340">
    <property type="entry name" value="DUF4096"/>
    <property type="match status" value="1"/>
</dbReference>
<dbReference type="PANTHER" id="PTHR30007">
    <property type="entry name" value="PHP DOMAIN PROTEIN"/>
    <property type="match status" value="1"/>
</dbReference>
<evidence type="ECO:0000259" key="1">
    <source>
        <dbReference type="Pfam" id="PF01609"/>
    </source>
</evidence>
<sequence length="212" mass="22843">MSVYTPVAVNASGCASPGCECCGREPAYPSDLTDAEWSVLKGEARGVMAQLVAAAGRPMVHDLRAVLDGIGYVTRYGIEWRALPVDFPPHEAVYAFFLRWSRRGLPERLAARLRVLAGRRELPTVGCVDSQTVRAAEMVGAAACGYDAGKKMKGQKRHVVVDTLGLLLCVVVTAASMQDRDGAHPVLALLREKFSTITLVWVDGGYAGRLQV</sequence>
<dbReference type="InterPro" id="IPR002559">
    <property type="entry name" value="Transposase_11"/>
</dbReference>
<accession>A0A2T0M4W2</accession>
<evidence type="ECO:0000313" key="4">
    <source>
        <dbReference type="Proteomes" id="UP000238312"/>
    </source>
</evidence>
<protein>
    <submittedName>
        <fullName evidence="3">Transposase</fullName>
    </submittedName>
</protein>
<dbReference type="PANTHER" id="PTHR30007:SF0">
    <property type="entry name" value="TRANSPOSASE"/>
    <property type="match status" value="1"/>
</dbReference>
<gene>
    <name evidence="3" type="ORF">B0I32_1323</name>
</gene>
<reference evidence="3 4" key="1">
    <citation type="submission" date="2018-03" db="EMBL/GenBank/DDBJ databases">
        <title>Genomic Encyclopedia of Type Strains, Phase III (KMG-III): the genomes of soil and plant-associated and newly described type strains.</title>
        <authorList>
            <person name="Whitman W."/>
        </authorList>
    </citation>
    <scope>NUCLEOTIDE SEQUENCE [LARGE SCALE GENOMIC DNA]</scope>
    <source>
        <strain evidence="3 4">CGMCC 4.7104</strain>
    </source>
</reference>
<dbReference type="Pfam" id="PF01609">
    <property type="entry name" value="DDE_Tnp_1"/>
    <property type="match status" value="1"/>
</dbReference>
<dbReference type="GO" id="GO:0003677">
    <property type="term" value="F:DNA binding"/>
    <property type="evidence" value="ECO:0007669"/>
    <property type="project" value="InterPro"/>
</dbReference>
<dbReference type="EMBL" id="PVNG01000032">
    <property type="protein sequence ID" value="PRX52253.1"/>
    <property type="molecule type" value="Genomic_DNA"/>
</dbReference>
<feature type="domain" description="Insertion element IS402-like" evidence="2">
    <location>
        <begin position="32"/>
        <end position="109"/>
    </location>
</feature>
<name>A0A2T0M4W2_9ACTN</name>
<feature type="domain" description="Transposase IS4-like" evidence="1">
    <location>
        <begin position="123"/>
        <end position="208"/>
    </location>
</feature>
<dbReference type="InterPro" id="IPR025161">
    <property type="entry name" value="IS402-like_dom"/>
</dbReference>
<proteinExistence type="predicted"/>
<keyword evidence="4" id="KW-1185">Reference proteome</keyword>
<dbReference type="GO" id="GO:0004803">
    <property type="term" value="F:transposase activity"/>
    <property type="evidence" value="ECO:0007669"/>
    <property type="project" value="InterPro"/>
</dbReference>